<dbReference type="Pfam" id="PF00012">
    <property type="entry name" value="HSP70"/>
    <property type="match status" value="1"/>
</dbReference>
<comment type="similarity">
    <text evidence="1 7">Belongs to the heat shock protein 70 family.</text>
</comment>
<protein>
    <submittedName>
        <fullName evidence="8">Molecular chaperone DnaK (HSP70)</fullName>
    </submittedName>
</protein>
<dbReference type="InterPro" id="IPR018181">
    <property type="entry name" value="Heat_shock_70_CS"/>
</dbReference>
<reference evidence="8 9" key="1">
    <citation type="submission" date="2020-08" db="EMBL/GenBank/DDBJ databases">
        <title>Sequencing the genomes of 1000 actinobacteria strains.</title>
        <authorList>
            <person name="Klenk H.-P."/>
        </authorList>
    </citation>
    <scope>NUCLEOTIDE SEQUENCE [LARGE SCALE GENOMIC DNA]</scope>
    <source>
        <strain evidence="8 9">DSM 45809</strain>
    </source>
</reference>
<keyword evidence="4 7" id="KW-0067">ATP-binding</keyword>
<evidence type="ECO:0000256" key="3">
    <source>
        <dbReference type="ARBA" id="ARBA00022741"/>
    </source>
</evidence>
<dbReference type="InterPro" id="IPR029047">
    <property type="entry name" value="HSP70_peptide-bd_sf"/>
</dbReference>
<dbReference type="PROSITE" id="PS00297">
    <property type="entry name" value="HSP70_1"/>
    <property type="match status" value="1"/>
</dbReference>
<name>A0A7W7H085_9ACTN</name>
<dbReference type="Proteomes" id="UP000546162">
    <property type="component" value="Unassembled WGS sequence"/>
</dbReference>
<keyword evidence="6" id="KW-0143">Chaperone</keyword>
<dbReference type="GO" id="GO:0140662">
    <property type="term" value="F:ATP-dependent protein folding chaperone"/>
    <property type="evidence" value="ECO:0007669"/>
    <property type="project" value="InterPro"/>
</dbReference>
<evidence type="ECO:0000313" key="9">
    <source>
        <dbReference type="Proteomes" id="UP000546162"/>
    </source>
</evidence>
<keyword evidence="5" id="KW-0346">Stress response</keyword>
<dbReference type="GO" id="GO:0005524">
    <property type="term" value="F:ATP binding"/>
    <property type="evidence" value="ECO:0007669"/>
    <property type="project" value="UniProtKB-KW"/>
</dbReference>
<dbReference type="InterPro" id="IPR043129">
    <property type="entry name" value="ATPase_NBD"/>
</dbReference>
<evidence type="ECO:0000313" key="8">
    <source>
        <dbReference type="EMBL" id="MBB4741548.1"/>
    </source>
</evidence>
<dbReference type="InterPro" id="IPR013126">
    <property type="entry name" value="Hsp_70_fam"/>
</dbReference>
<dbReference type="Gene3D" id="2.60.34.10">
    <property type="entry name" value="Substrate Binding Domain Of DNAk, Chain A, domain 1"/>
    <property type="match status" value="1"/>
</dbReference>
<evidence type="ECO:0000256" key="2">
    <source>
        <dbReference type="ARBA" id="ARBA00022553"/>
    </source>
</evidence>
<sequence length="558" mass="60620">MEISVGKVFGIDLGTTYSCIAAMDKWGRPVVYNNRDNQATTPSVVRFTEDNEVVVGLQAKRSALVHPDEVASVVKRKMGDPDWRFRAWGTDYAAPSISSQVLKSLARDVAEQDQSGATVTEVVITVPAYTGHEFREATKFAGELAGLKVIDIINEPTAAAFAYGFLQEGNTAQTVLVYDLGGGTFDVTVIRLAEKKIQVVATDGDPKLGGVDWDEAIAAFLADRFAEIHPDARRPSDSAVGSQHLMNLAEEVKQSLSQRSSYLAVVQHDGVQAEITMTRDELEELTAGLLHRTIDLTRRVLEKAATKGVTAVDQILLVGGMSKSPAVKQRIQAEFGIDTRLTDPDLAVAKGAAIFGQKRELESYVLESLRSRGALTEDEQLEDADPATLAEVLRVTADERAMGREEVGDLVATQISNVTSRGFGVQVLDRKSGEHRVEFLAHAQDELPISVEQQFYTSADNQTAVLIKVFEQNSGDESQGLDANTAIISGEITGVPHGWPKDTPVDVRLDMGTDQVITVTARHRAVNEPLVLTIKVGAASAAMREVERAKVDELKQRE</sequence>
<evidence type="ECO:0000256" key="6">
    <source>
        <dbReference type="ARBA" id="ARBA00023186"/>
    </source>
</evidence>
<dbReference type="PROSITE" id="PS00329">
    <property type="entry name" value="HSP70_2"/>
    <property type="match status" value="1"/>
</dbReference>
<dbReference type="AlphaFoldDB" id="A0A7W7H085"/>
<dbReference type="PRINTS" id="PR00301">
    <property type="entry name" value="HEATSHOCK70"/>
</dbReference>
<keyword evidence="2" id="KW-0597">Phosphoprotein</keyword>
<dbReference type="RefSeq" id="WP_203758924.1">
    <property type="nucleotide sequence ID" value="NZ_BAABFG010000005.1"/>
</dbReference>
<organism evidence="8 9">
    <name type="scientific">Actinoplanes octamycinicus</name>
    <dbReference type="NCBI Taxonomy" id="135948"/>
    <lineage>
        <taxon>Bacteria</taxon>
        <taxon>Bacillati</taxon>
        <taxon>Actinomycetota</taxon>
        <taxon>Actinomycetes</taxon>
        <taxon>Micromonosporales</taxon>
        <taxon>Micromonosporaceae</taxon>
        <taxon>Actinoplanes</taxon>
    </lineage>
</organism>
<keyword evidence="3 7" id="KW-0547">Nucleotide-binding</keyword>
<evidence type="ECO:0000256" key="7">
    <source>
        <dbReference type="RuleBase" id="RU003322"/>
    </source>
</evidence>
<proteinExistence type="inferred from homology"/>
<dbReference type="SUPFAM" id="SSF53067">
    <property type="entry name" value="Actin-like ATPase domain"/>
    <property type="match status" value="2"/>
</dbReference>
<evidence type="ECO:0000256" key="1">
    <source>
        <dbReference type="ARBA" id="ARBA00007381"/>
    </source>
</evidence>
<dbReference type="EMBL" id="JACHNB010000001">
    <property type="protein sequence ID" value="MBB4741548.1"/>
    <property type="molecule type" value="Genomic_DNA"/>
</dbReference>
<accession>A0A7W7H085</accession>
<dbReference type="FunFam" id="3.30.420.40:FF:000071">
    <property type="entry name" value="Molecular chaperone DnaK"/>
    <property type="match status" value="1"/>
</dbReference>
<dbReference type="SUPFAM" id="SSF100920">
    <property type="entry name" value="Heat shock protein 70kD (HSP70), peptide-binding domain"/>
    <property type="match status" value="1"/>
</dbReference>
<comment type="caution">
    <text evidence="8">The sequence shown here is derived from an EMBL/GenBank/DDBJ whole genome shotgun (WGS) entry which is preliminary data.</text>
</comment>
<dbReference type="PANTHER" id="PTHR19375">
    <property type="entry name" value="HEAT SHOCK PROTEIN 70KDA"/>
    <property type="match status" value="1"/>
</dbReference>
<dbReference type="Gene3D" id="3.90.640.10">
    <property type="entry name" value="Actin, Chain A, domain 4"/>
    <property type="match status" value="1"/>
</dbReference>
<evidence type="ECO:0000256" key="5">
    <source>
        <dbReference type="ARBA" id="ARBA00023016"/>
    </source>
</evidence>
<dbReference type="CDD" id="cd24029">
    <property type="entry name" value="ASKHA_NBD_HSP70_DnaK_HscA_HscC"/>
    <property type="match status" value="1"/>
</dbReference>
<keyword evidence="9" id="KW-1185">Reference proteome</keyword>
<evidence type="ECO:0000256" key="4">
    <source>
        <dbReference type="ARBA" id="ARBA00022840"/>
    </source>
</evidence>
<gene>
    <name evidence="8" type="ORF">BJY16_005007</name>
</gene>
<dbReference type="Gene3D" id="3.30.420.40">
    <property type="match status" value="2"/>
</dbReference>